<dbReference type="GO" id="GO:0003729">
    <property type="term" value="F:mRNA binding"/>
    <property type="evidence" value="ECO:0007669"/>
    <property type="project" value="TreeGrafter"/>
</dbReference>
<dbReference type="Proteomes" id="UP000039865">
    <property type="component" value="Unassembled WGS sequence"/>
</dbReference>
<dbReference type="GO" id="GO:0005850">
    <property type="term" value="C:eukaryotic translation initiation factor 2 complex"/>
    <property type="evidence" value="ECO:0007669"/>
    <property type="project" value="TreeGrafter"/>
</dbReference>
<dbReference type="FunFam" id="3.30.30.170:FF:000001">
    <property type="entry name" value="Eukaryotic translation initiation factor 2 subunit"/>
    <property type="match status" value="1"/>
</dbReference>
<feature type="compositionally biased region" description="Basic and acidic residues" evidence="4">
    <location>
        <begin position="37"/>
        <end position="56"/>
    </location>
</feature>
<evidence type="ECO:0000256" key="3">
    <source>
        <dbReference type="ARBA" id="ARBA00022917"/>
    </source>
</evidence>
<evidence type="ECO:0000256" key="4">
    <source>
        <dbReference type="SAM" id="MobiDB-lite"/>
    </source>
</evidence>
<dbReference type="OrthoDB" id="10255414at2759"/>
<accession>A0A078AIP2</accession>
<dbReference type="AlphaFoldDB" id="A0A078AIP2"/>
<dbReference type="InterPro" id="IPR016190">
    <property type="entry name" value="Transl_init_fac_IF2/IF5_Zn-bd"/>
</dbReference>
<feature type="compositionally biased region" description="Basic residues" evidence="4">
    <location>
        <begin position="25"/>
        <end position="36"/>
    </location>
</feature>
<organism evidence="6 7">
    <name type="scientific">Stylonychia lemnae</name>
    <name type="common">Ciliate</name>
    <dbReference type="NCBI Taxonomy" id="5949"/>
    <lineage>
        <taxon>Eukaryota</taxon>
        <taxon>Sar</taxon>
        <taxon>Alveolata</taxon>
        <taxon>Ciliophora</taxon>
        <taxon>Intramacronucleata</taxon>
        <taxon>Spirotrichea</taxon>
        <taxon>Stichotrichia</taxon>
        <taxon>Sporadotrichida</taxon>
        <taxon>Oxytrichidae</taxon>
        <taxon>Stylonychinae</taxon>
        <taxon>Stylonychia</taxon>
    </lineage>
</organism>
<proteinExistence type="inferred from homology"/>
<protein>
    <submittedName>
        <fullName evidence="6">Translation initiation factor if-2 betam beta subunit</fullName>
    </submittedName>
</protein>
<sequence>MSDIPLVDQPNDEDVEIIDFSTTTKTKKKKKKASKKSKAEKAAEEGDDKADQKDQKTSLLVAEGHVEYNYQDMLTRIQQILIQKNILIGETSKLNKNEDPYVVKLGTTKTAWQNFDTMVTAIDRKHDHLLSFISTELGVEGVLGGENNLILQGKFQGKHIERLYKKYMEQYVRCHNCKQYQTKLDKDPSTRLYMLECKLCGSTRSVAAIKAGFHAVKKGERKKAR</sequence>
<reference evidence="6 7" key="1">
    <citation type="submission" date="2014-06" db="EMBL/GenBank/DDBJ databases">
        <authorList>
            <person name="Swart Estienne"/>
        </authorList>
    </citation>
    <scope>NUCLEOTIDE SEQUENCE [LARGE SCALE GENOMIC DNA]</scope>
    <source>
        <strain evidence="6 7">130c</strain>
    </source>
</reference>
<dbReference type="SMART" id="SM00653">
    <property type="entry name" value="eIF2B_5"/>
    <property type="match status" value="1"/>
</dbReference>
<dbReference type="SUPFAM" id="SSF100966">
    <property type="entry name" value="Translation initiation factor 2 beta, aIF2beta, N-terminal domain"/>
    <property type="match status" value="1"/>
</dbReference>
<dbReference type="InterPro" id="IPR016189">
    <property type="entry name" value="Transl_init_fac_IF2/IF5_N"/>
</dbReference>
<dbReference type="GO" id="GO:0031369">
    <property type="term" value="F:translation initiation factor binding"/>
    <property type="evidence" value="ECO:0007669"/>
    <property type="project" value="TreeGrafter"/>
</dbReference>
<evidence type="ECO:0000256" key="2">
    <source>
        <dbReference type="ARBA" id="ARBA00022540"/>
    </source>
</evidence>
<feature type="domain" description="Translation initiation factor IF2/IF5" evidence="5">
    <location>
        <begin position="91"/>
        <end position="203"/>
    </location>
</feature>
<gene>
    <name evidence="6" type="primary">Contig419.g465</name>
    <name evidence="6" type="ORF">STYLEM_10825</name>
</gene>
<comment type="similarity">
    <text evidence="1">Belongs to the eIF-2-beta/eIF-5 family.</text>
</comment>
<evidence type="ECO:0000313" key="7">
    <source>
        <dbReference type="Proteomes" id="UP000039865"/>
    </source>
</evidence>
<dbReference type="FunCoup" id="A0A078AIP2">
    <property type="interactions" value="255"/>
</dbReference>
<dbReference type="PANTHER" id="PTHR23001">
    <property type="entry name" value="EUKARYOTIC TRANSLATION INITIATION FACTOR"/>
    <property type="match status" value="1"/>
</dbReference>
<evidence type="ECO:0000256" key="1">
    <source>
        <dbReference type="ARBA" id="ARBA00010397"/>
    </source>
</evidence>
<dbReference type="EMBL" id="CCKQ01010289">
    <property type="protein sequence ID" value="CDW81801.1"/>
    <property type="molecule type" value="Genomic_DNA"/>
</dbReference>
<keyword evidence="2 6" id="KW-0396">Initiation factor</keyword>
<dbReference type="Pfam" id="PF01873">
    <property type="entry name" value="eIF-5_eIF-2B"/>
    <property type="match status" value="1"/>
</dbReference>
<evidence type="ECO:0000259" key="5">
    <source>
        <dbReference type="SMART" id="SM00653"/>
    </source>
</evidence>
<dbReference type="InterPro" id="IPR045196">
    <property type="entry name" value="IF2/IF5"/>
</dbReference>
<dbReference type="InParanoid" id="A0A078AIP2"/>
<feature type="region of interest" description="Disordered" evidence="4">
    <location>
        <begin position="23"/>
        <end position="56"/>
    </location>
</feature>
<dbReference type="SUPFAM" id="SSF75689">
    <property type="entry name" value="Zinc-binding domain of translation initiation factor 2 beta"/>
    <property type="match status" value="1"/>
</dbReference>
<name>A0A078AIP2_STYLE</name>
<dbReference type="Gene3D" id="3.30.30.170">
    <property type="match status" value="1"/>
</dbReference>
<dbReference type="OMA" id="NFEPDYG"/>
<keyword evidence="3" id="KW-0648">Protein biosynthesis</keyword>
<dbReference type="InterPro" id="IPR002735">
    <property type="entry name" value="Transl_init_fac_IF2/IF5_dom"/>
</dbReference>
<evidence type="ECO:0000313" key="6">
    <source>
        <dbReference type="EMBL" id="CDW81801.1"/>
    </source>
</evidence>
<dbReference type="PANTHER" id="PTHR23001:SF3">
    <property type="entry name" value="EUKARYOTIC TRANSLATION INITIATION FACTOR 2 SUBUNIT 2"/>
    <property type="match status" value="1"/>
</dbReference>
<keyword evidence="7" id="KW-1185">Reference proteome</keyword>
<dbReference type="GO" id="GO:0001731">
    <property type="term" value="P:formation of translation preinitiation complex"/>
    <property type="evidence" value="ECO:0007669"/>
    <property type="project" value="TreeGrafter"/>
</dbReference>
<dbReference type="GO" id="GO:0003743">
    <property type="term" value="F:translation initiation factor activity"/>
    <property type="evidence" value="ECO:0007669"/>
    <property type="project" value="UniProtKB-KW"/>
</dbReference>